<accession>A0A7Z0EJ10</accession>
<dbReference type="Proteomes" id="UP000572051">
    <property type="component" value="Unassembled WGS sequence"/>
</dbReference>
<comment type="caution">
    <text evidence="1">The sequence shown here is derived from an EMBL/GenBank/DDBJ whole genome shotgun (WGS) entry which is preliminary data.</text>
</comment>
<dbReference type="EMBL" id="JACCFS010000001">
    <property type="protein sequence ID" value="NYJ32906.1"/>
    <property type="molecule type" value="Genomic_DNA"/>
</dbReference>
<protein>
    <recommendedName>
        <fullName evidence="3">NRDE family protein</fullName>
    </recommendedName>
</protein>
<dbReference type="PANTHER" id="PTHR17985">
    <property type="entry name" value="SER/THR-RICH PROTEIN T10 IN DGCR REGION"/>
    <property type="match status" value="1"/>
</dbReference>
<dbReference type="RefSeq" id="WP_179820888.1">
    <property type="nucleotide sequence ID" value="NZ_JACCFS010000001.1"/>
</dbReference>
<dbReference type="Pfam" id="PF05742">
    <property type="entry name" value="TANGO2"/>
    <property type="match status" value="1"/>
</dbReference>
<evidence type="ECO:0000313" key="2">
    <source>
        <dbReference type="Proteomes" id="UP000572051"/>
    </source>
</evidence>
<proteinExistence type="predicted"/>
<evidence type="ECO:0008006" key="3">
    <source>
        <dbReference type="Google" id="ProtNLM"/>
    </source>
</evidence>
<dbReference type="InterPro" id="IPR008551">
    <property type="entry name" value="TANGO2"/>
</dbReference>
<gene>
    <name evidence="1" type="ORF">HNR10_000787</name>
</gene>
<dbReference type="PANTHER" id="PTHR17985:SF8">
    <property type="entry name" value="TRANSPORT AND GOLGI ORGANIZATION PROTEIN 2 HOMOLOG"/>
    <property type="match status" value="1"/>
</dbReference>
<keyword evidence="2" id="KW-1185">Reference proteome</keyword>
<organism evidence="1 2">
    <name type="scientific">Nocardiopsis aegyptia</name>
    <dbReference type="NCBI Taxonomy" id="220378"/>
    <lineage>
        <taxon>Bacteria</taxon>
        <taxon>Bacillati</taxon>
        <taxon>Actinomycetota</taxon>
        <taxon>Actinomycetes</taxon>
        <taxon>Streptosporangiales</taxon>
        <taxon>Nocardiopsidaceae</taxon>
        <taxon>Nocardiopsis</taxon>
    </lineage>
</organism>
<evidence type="ECO:0000313" key="1">
    <source>
        <dbReference type="EMBL" id="NYJ32906.1"/>
    </source>
</evidence>
<sequence>MCTVIVGFDPAAHTPLVITAIRDEMRSRPWDGPGRHWPDQPSVVGGRDRLAGGTWLAVDPTGPRVAALLNGWPWDGRMPWEGSYPASRGDLPLHALAVPERDPLAEEDLSRYAPFHLLVADAGRADLHSWDGRRLHSGPVPVGVSTVVNTGLDPADPRALRHTPEFAATRPDPSPLAERDGVARVWGRWPDLVTEAALARPRSAGSDESGDPSGLIAHADLGDGLVWATGSVTLLALDDRTIRYAFTDTPADPAAWRMIGL</sequence>
<dbReference type="AlphaFoldDB" id="A0A7Z0EJ10"/>
<reference evidence="1 2" key="1">
    <citation type="submission" date="2020-07" db="EMBL/GenBank/DDBJ databases">
        <title>Sequencing the genomes of 1000 actinobacteria strains.</title>
        <authorList>
            <person name="Klenk H.-P."/>
        </authorList>
    </citation>
    <scope>NUCLEOTIDE SEQUENCE [LARGE SCALE GENOMIC DNA]</scope>
    <source>
        <strain evidence="1 2">DSM 44442</strain>
    </source>
</reference>
<name>A0A7Z0EJ10_9ACTN</name>